<dbReference type="InterPro" id="IPR058652">
    <property type="entry name" value="VapC50_C"/>
</dbReference>
<keyword evidence="1" id="KW-1277">Toxin-antitoxin system</keyword>
<evidence type="ECO:0000256" key="5">
    <source>
        <dbReference type="ARBA" id="ARBA00022842"/>
    </source>
</evidence>
<dbReference type="PANTHER" id="PTHR34610:SF4">
    <property type="entry name" value="SLL8027 PROTEIN"/>
    <property type="match status" value="1"/>
</dbReference>
<keyword evidence="3" id="KW-0479">Metal-binding</keyword>
<protein>
    <submittedName>
        <fullName evidence="8">PIN domain-containing protein</fullName>
    </submittedName>
</protein>
<evidence type="ECO:0000256" key="2">
    <source>
        <dbReference type="ARBA" id="ARBA00022722"/>
    </source>
</evidence>
<feature type="domain" description="VapC50 C-terminal" evidence="7">
    <location>
        <begin position="127"/>
        <end position="179"/>
    </location>
</feature>
<dbReference type="SUPFAM" id="SSF88723">
    <property type="entry name" value="PIN domain-like"/>
    <property type="match status" value="1"/>
</dbReference>
<dbReference type="Pfam" id="PF13470">
    <property type="entry name" value="PIN_3"/>
    <property type="match status" value="1"/>
</dbReference>
<dbReference type="InterPro" id="IPR002850">
    <property type="entry name" value="PIN_toxin-like"/>
</dbReference>
<feature type="domain" description="PIN" evidence="6">
    <location>
        <begin position="4"/>
        <end position="109"/>
    </location>
</feature>
<dbReference type="InterPro" id="IPR029060">
    <property type="entry name" value="PIN-like_dom_sf"/>
</dbReference>
<dbReference type="Pfam" id="PF26343">
    <property type="entry name" value="VapC50_C"/>
    <property type="match status" value="1"/>
</dbReference>
<evidence type="ECO:0000256" key="1">
    <source>
        <dbReference type="ARBA" id="ARBA00022649"/>
    </source>
</evidence>
<dbReference type="Proteomes" id="UP001347146">
    <property type="component" value="Unassembled WGS sequence"/>
</dbReference>
<reference evidence="8 9" key="1">
    <citation type="submission" date="2024-01" db="EMBL/GenBank/DDBJ databases">
        <title>Draft genome sequence of Gordonia sp. LSe1-13.</title>
        <authorList>
            <person name="Suphannarot A."/>
            <person name="Mingma R."/>
        </authorList>
    </citation>
    <scope>NUCLEOTIDE SEQUENCE [LARGE SCALE GENOMIC DNA]</scope>
    <source>
        <strain evidence="8 9">LSe1-13</strain>
    </source>
</reference>
<evidence type="ECO:0000256" key="4">
    <source>
        <dbReference type="ARBA" id="ARBA00022801"/>
    </source>
</evidence>
<dbReference type="EMBL" id="JAZDUF010000001">
    <property type="protein sequence ID" value="MEE3849218.1"/>
    <property type="molecule type" value="Genomic_DNA"/>
</dbReference>
<dbReference type="InterPro" id="IPR002716">
    <property type="entry name" value="PIN_dom"/>
</dbReference>
<sequence>MPLRVVLDACVLLPYQLSDTLLRLAEAELYTPLWSTAILDEVERNLIVKFGVEPAKARRRVGQMQKAFPHAMVTGWESLEAAMINDPKDRHVVAAAVQGGAALIVTANLKDFSRSALEPYDIEAIHPDEFLQDQYDLEPEATLQALRDQRAAYTHPALSINEFHRILAETVSEFAALVKAAETSRSATAMEMGMPLPLEVTSDEEAMKAFFPDGDPSPLTPLGAAWMWWFSLLHIDEYDTALRNLTYNPDVWDFHEVAADLDDWSMMQFVDRCPDAPDEIAYVKFMPSTGSSLRAFGEAAVPEVKVLTVVCADSQWYVWGISDNYYPSVEQVKGA</sequence>
<evidence type="ECO:0000313" key="9">
    <source>
        <dbReference type="Proteomes" id="UP001347146"/>
    </source>
</evidence>
<evidence type="ECO:0000256" key="3">
    <source>
        <dbReference type="ARBA" id="ARBA00022723"/>
    </source>
</evidence>
<keyword evidence="5" id="KW-0460">Magnesium</keyword>
<keyword evidence="4" id="KW-0378">Hydrolase</keyword>
<accession>A0ABU7M8S0</accession>
<gene>
    <name evidence="8" type="ORF">VZC37_02665</name>
</gene>
<proteinExistence type="predicted"/>
<dbReference type="RefSeq" id="WP_330430865.1">
    <property type="nucleotide sequence ID" value="NZ_JAZDUF010000001.1"/>
</dbReference>
<evidence type="ECO:0000259" key="6">
    <source>
        <dbReference type="Pfam" id="PF13470"/>
    </source>
</evidence>
<comment type="caution">
    <text evidence="8">The sequence shown here is derived from an EMBL/GenBank/DDBJ whole genome shotgun (WGS) entry which is preliminary data.</text>
</comment>
<organism evidence="8 9">
    <name type="scientific">Gordonia sesuvii</name>
    <dbReference type="NCBI Taxonomy" id="3116777"/>
    <lineage>
        <taxon>Bacteria</taxon>
        <taxon>Bacillati</taxon>
        <taxon>Actinomycetota</taxon>
        <taxon>Actinomycetes</taxon>
        <taxon>Mycobacteriales</taxon>
        <taxon>Gordoniaceae</taxon>
        <taxon>Gordonia</taxon>
    </lineage>
</organism>
<evidence type="ECO:0000313" key="8">
    <source>
        <dbReference type="EMBL" id="MEE3849218.1"/>
    </source>
</evidence>
<keyword evidence="2" id="KW-0540">Nuclease</keyword>
<evidence type="ECO:0000259" key="7">
    <source>
        <dbReference type="Pfam" id="PF26343"/>
    </source>
</evidence>
<keyword evidence="9" id="KW-1185">Reference proteome</keyword>
<dbReference type="PANTHER" id="PTHR34610">
    <property type="entry name" value="SSL7007 PROTEIN"/>
    <property type="match status" value="1"/>
</dbReference>
<name>A0ABU7M8S0_9ACTN</name>